<dbReference type="InterPro" id="IPR035897">
    <property type="entry name" value="Toll_tir_struct_dom_sf"/>
</dbReference>
<dbReference type="PROSITE" id="PS50104">
    <property type="entry name" value="TIR"/>
    <property type="match status" value="1"/>
</dbReference>
<name>A0ABV9LCZ7_9ACTN</name>
<proteinExistence type="predicted"/>
<evidence type="ECO:0000259" key="1">
    <source>
        <dbReference type="PROSITE" id="PS50104"/>
    </source>
</evidence>
<dbReference type="RefSeq" id="WP_387984763.1">
    <property type="nucleotide sequence ID" value="NZ_JBHSGR010000001.1"/>
</dbReference>
<evidence type="ECO:0000313" key="3">
    <source>
        <dbReference type="Proteomes" id="UP001596025"/>
    </source>
</evidence>
<dbReference type="Pfam" id="PF13676">
    <property type="entry name" value="TIR_2"/>
    <property type="match status" value="1"/>
</dbReference>
<comment type="caution">
    <text evidence="2">The sequence shown here is derived from an EMBL/GenBank/DDBJ whole genome shotgun (WGS) entry which is preliminary data.</text>
</comment>
<dbReference type="InterPro" id="IPR000157">
    <property type="entry name" value="TIR_dom"/>
</dbReference>
<feature type="domain" description="TIR" evidence="1">
    <location>
        <begin position="25"/>
        <end position="152"/>
    </location>
</feature>
<accession>A0ABV9LCZ7</accession>
<keyword evidence="3" id="KW-1185">Reference proteome</keyword>
<organism evidence="2 3">
    <name type="scientific">Geodermatophilus arenarius</name>
    <dbReference type="NCBI Taxonomy" id="1137990"/>
    <lineage>
        <taxon>Bacteria</taxon>
        <taxon>Bacillati</taxon>
        <taxon>Actinomycetota</taxon>
        <taxon>Actinomycetes</taxon>
        <taxon>Geodermatophilales</taxon>
        <taxon>Geodermatophilaceae</taxon>
        <taxon>Geodermatophilus</taxon>
    </lineage>
</organism>
<protein>
    <submittedName>
        <fullName evidence="2">TIR domain-containing protein</fullName>
    </submittedName>
</protein>
<dbReference type="EMBL" id="JBHSGR010000001">
    <property type="protein sequence ID" value="MFC4691789.1"/>
    <property type="molecule type" value="Genomic_DNA"/>
</dbReference>
<reference evidence="3" key="1">
    <citation type="journal article" date="2019" name="Int. J. Syst. Evol. Microbiol.">
        <title>The Global Catalogue of Microorganisms (GCM) 10K type strain sequencing project: providing services to taxonomists for standard genome sequencing and annotation.</title>
        <authorList>
            <consortium name="The Broad Institute Genomics Platform"/>
            <consortium name="The Broad Institute Genome Sequencing Center for Infectious Disease"/>
            <person name="Wu L."/>
            <person name="Ma J."/>
        </authorList>
    </citation>
    <scope>NUCLEOTIDE SEQUENCE [LARGE SCALE GENOMIC DNA]</scope>
    <source>
        <strain evidence="3">CCUG 62763</strain>
    </source>
</reference>
<dbReference type="Proteomes" id="UP001596025">
    <property type="component" value="Unassembled WGS sequence"/>
</dbReference>
<sequence>MTTDAAATLPSKTEVPGGTMTAGGLEIDLFLSHASEDKSTLVRPLAQYLADQGVNVWYDEFSLTVGDSLSRSIDAGLAKAKYGLVVLSKKFFEKAWPEYELRGLVSREIAARGKVILPVWFGVSHDEVLNFSPPLADKKAVVADGKSLEEVAFEILQAIRPDIAGRLDLFNKLRAPGGQSELMPLDSLKMAPMRPLSIDGHSIVRVHIVTQVLEGAGGDLVGSAREFLENLSRDLYPEVELRTWEVLTAAYLGTTRRFDLDGDKRKKLLEFLLALSLKASKVAGSLAEEIGVEVASHALGVYKHVAGLSEKGMVVLPFEESVPNA</sequence>
<dbReference type="SUPFAM" id="SSF52200">
    <property type="entry name" value="Toll/Interleukin receptor TIR domain"/>
    <property type="match status" value="1"/>
</dbReference>
<dbReference type="SMART" id="SM00255">
    <property type="entry name" value="TIR"/>
    <property type="match status" value="1"/>
</dbReference>
<evidence type="ECO:0000313" key="2">
    <source>
        <dbReference type="EMBL" id="MFC4691789.1"/>
    </source>
</evidence>
<gene>
    <name evidence="2" type="ORF">ACFO3M_00120</name>
</gene>
<dbReference type="Gene3D" id="3.40.50.10140">
    <property type="entry name" value="Toll/interleukin-1 receptor homology (TIR) domain"/>
    <property type="match status" value="1"/>
</dbReference>